<feature type="region of interest" description="Disordered" evidence="1">
    <location>
        <begin position="238"/>
        <end position="257"/>
    </location>
</feature>
<evidence type="ECO:0000313" key="3">
    <source>
        <dbReference type="Proteomes" id="UP001140510"/>
    </source>
</evidence>
<sequence length="293" mass="31820">MPPKRMSDILASSSIDARISSPLPTAATDTSDEPTLPIIGATSEHGTKRKRATDAPTQSKRAVTQPPKPQTNTNHPSLYQPWTLLLPKQRSDIEKKGADTVEAIVYSRNQNVRSGIERLLRVVGAAPAKRSEEEETHQGPGNEKEAGYVNDVDKMVVVSAQGEGTVKLVGIVDMVRRIVAEGRSKAVAAGKHGKKEGAGWYIYTVLSSVEVARAKTATGEQRGQEHSDVEVNDDEAEAMDIDDDGGAVQETQQSAKEDMKKVPVLSVWMSRRTLVGWKEAFGQEEMVVHKAAD</sequence>
<evidence type="ECO:0000313" key="2">
    <source>
        <dbReference type="EMBL" id="KAJ4399434.1"/>
    </source>
</evidence>
<dbReference type="EMBL" id="JAPEVA010000107">
    <property type="protein sequence ID" value="KAJ4399434.1"/>
    <property type="molecule type" value="Genomic_DNA"/>
</dbReference>
<proteinExistence type="predicted"/>
<keyword evidence="3" id="KW-1185">Reference proteome</keyword>
<dbReference type="AlphaFoldDB" id="A0A9W8Z575"/>
<gene>
    <name evidence="2" type="ORF">N0V91_009443</name>
</gene>
<feature type="region of interest" description="Disordered" evidence="1">
    <location>
        <begin position="127"/>
        <end position="146"/>
    </location>
</feature>
<accession>A0A9W8Z575</accession>
<protein>
    <submittedName>
        <fullName evidence="2">Uncharacterized protein</fullName>
    </submittedName>
</protein>
<dbReference type="OrthoDB" id="424402at2759"/>
<organism evidence="2 3">
    <name type="scientific">Didymella pomorum</name>
    <dbReference type="NCBI Taxonomy" id="749634"/>
    <lineage>
        <taxon>Eukaryota</taxon>
        <taxon>Fungi</taxon>
        <taxon>Dikarya</taxon>
        <taxon>Ascomycota</taxon>
        <taxon>Pezizomycotina</taxon>
        <taxon>Dothideomycetes</taxon>
        <taxon>Pleosporomycetidae</taxon>
        <taxon>Pleosporales</taxon>
        <taxon>Pleosporineae</taxon>
        <taxon>Didymellaceae</taxon>
        <taxon>Didymella</taxon>
    </lineage>
</organism>
<dbReference type="Proteomes" id="UP001140510">
    <property type="component" value="Unassembled WGS sequence"/>
</dbReference>
<feature type="region of interest" description="Disordered" evidence="1">
    <location>
        <begin position="1"/>
        <end position="78"/>
    </location>
</feature>
<comment type="caution">
    <text evidence="2">The sequence shown here is derived from an EMBL/GenBank/DDBJ whole genome shotgun (WGS) entry which is preliminary data.</text>
</comment>
<reference evidence="2" key="1">
    <citation type="submission" date="2022-10" db="EMBL/GenBank/DDBJ databases">
        <title>Tapping the CABI collections for fungal endophytes: first genome assemblies for Collariella, Neodidymelliopsis, Ascochyta clinopodiicola, Didymella pomorum, Didymosphaeria variabile, Neocosmospora piperis and Neocucurbitaria cava.</title>
        <authorList>
            <person name="Hill R."/>
        </authorList>
    </citation>
    <scope>NUCLEOTIDE SEQUENCE</scope>
    <source>
        <strain evidence="2">IMI 355091</strain>
    </source>
</reference>
<evidence type="ECO:0000256" key="1">
    <source>
        <dbReference type="SAM" id="MobiDB-lite"/>
    </source>
</evidence>
<name>A0A9W8Z575_9PLEO</name>